<name>A0A183U9U7_TOXCA</name>
<evidence type="ECO:0000313" key="1">
    <source>
        <dbReference type="EMBL" id="VDM34771.1"/>
    </source>
</evidence>
<evidence type="ECO:0000313" key="3">
    <source>
        <dbReference type="WBParaSite" id="TCNE_0000526701-mRNA-1"/>
    </source>
</evidence>
<proteinExistence type="predicted"/>
<reference evidence="3" key="1">
    <citation type="submission" date="2016-06" db="UniProtKB">
        <authorList>
            <consortium name="WormBaseParasite"/>
        </authorList>
    </citation>
    <scope>IDENTIFICATION</scope>
</reference>
<organism evidence="2 3">
    <name type="scientific">Toxocara canis</name>
    <name type="common">Canine roundworm</name>
    <dbReference type="NCBI Taxonomy" id="6265"/>
    <lineage>
        <taxon>Eukaryota</taxon>
        <taxon>Metazoa</taxon>
        <taxon>Ecdysozoa</taxon>
        <taxon>Nematoda</taxon>
        <taxon>Chromadorea</taxon>
        <taxon>Rhabditida</taxon>
        <taxon>Spirurina</taxon>
        <taxon>Ascaridomorpha</taxon>
        <taxon>Ascaridoidea</taxon>
        <taxon>Toxocaridae</taxon>
        <taxon>Toxocara</taxon>
    </lineage>
</organism>
<protein>
    <submittedName>
        <fullName evidence="1 3">Uncharacterized protein</fullName>
    </submittedName>
</protein>
<keyword evidence="2" id="KW-1185">Reference proteome</keyword>
<gene>
    <name evidence="1" type="ORF">TCNE_LOCUS5265</name>
</gene>
<dbReference type="EMBL" id="UYWY01012439">
    <property type="protein sequence ID" value="VDM34771.1"/>
    <property type="molecule type" value="Genomic_DNA"/>
</dbReference>
<reference evidence="1 2" key="2">
    <citation type="submission" date="2018-11" db="EMBL/GenBank/DDBJ databases">
        <authorList>
            <consortium name="Pathogen Informatics"/>
        </authorList>
    </citation>
    <scope>NUCLEOTIDE SEQUENCE [LARGE SCALE GENOMIC DNA]</scope>
</reference>
<dbReference type="Proteomes" id="UP000050794">
    <property type="component" value="Unassembled WGS sequence"/>
</dbReference>
<accession>A0A183U9U7</accession>
<dbReference type="AlphaFoldDB" id="A0A183U9U7"/>
<sequence length="116" mass="13077">MIVHRLPPPPSYGTMPLGRVYRSTTRGVASVWNGELSPRVYLNSTFSCKIFLGGVPRDVTEPTLVEVKPLLSLKYVLANRPLHDIFLRCYVCPYIDGLYVCSTVSIRQLLKSDLSY</sequence>
<dbReference type="WBParaSite" id="TCNE_0000526701-mRNA-1">
    <property type="protein sequence ID" value="TCNE_0000526701-mRNA-1"/>
    <property type="gene ID" value="TCNE_0000526701"/>
</dbReference>
<evidence type="ECO:0000313" key="2">
    <source>
        <dbReference type="Proteomes" id="UP000050794"/>
    </source>
</evidence>